<dbReference type="Proteomes" id="UP000290848">
    <property type="component" value="Unassembled WGS sequence"/>
</dbReference>
<proteinExistence type="predicted"/>
<sequence>MTLTKSFSFLFGLSFLIASCGQSPKTLSGVQTGMSKEEVIAIVGEPKNKNVVNKTEIWDYPESDRTVVFRMDTVYTILTSAEARADSVGMWLDKTNDKVKDQLGNFVDKADSAGDRITDKLRDKLKKDTTDKEKK</sequence>
<dbReference type="RefSeq" id="WP_128771430.1">
    <property type="nucleotide sequence ID" value="NZ_RXOC01000021.1"/>
</dbReference>
<accession>A0A4Q0M348</accession>
<comment type="caution">
    <text evidence="3">The sequence shown here is derived from an EMBL/GenBank/DDBJ whole genome shotgun (WGS) entry which is preliminary data.</text>
</comment>
<dbReference type="Proteomes" id="UP000322918">
    <property type="component" value="Unassembled WGS sequence"/>
</dbReference>
<keyword evidence="5" id="KW-1185">Reference proteome</keyword>
<organism evidence="3 4">
    <name type="scientific">Arcticibacter tournemirensis</name>
    <dbReference type="NCBI Taxonomy" id="699437"/>
    <lineage>
        <taxon>Bacteria</taxon>
        <taxon>Pseudomonadati</taxon>
        <taxon>Bacteroidota</taxon>
        <taxon>Sphingobacteriia</taxon>
        <taxon>Sphingobacteriales</taxon>
        <taxon>Sphingobacteriaceae</taxon>
        <taxon>Arcticibacter</taxon>
    </lineage>
</organism>
<dbReference type="InterPro" id="IPR007450">
    <property type="entry name" value="BamE_dom"/>
</dbReference>
<evidence type="ECO:0000259" key="1">
    <source>
        <dbReference type="Pfam" id="PF04355"/>
    </source>
</evidence>
<name>A0A4Q0M348_9SPHI</name>
<evidence type="ECO:0000313" key="4">
    <source>
        <dbReference type="Proteomes" id="UP000290848"/>
    </source>
</evidence>
<dbReference type="OrthoDB" id="799287at2"/>
<dbReference type="Pfam" id="PF04355">
    <property type="entry name" value="BamE"/>
    <property type="match status" value="1"/>
</dbReference>
<protein>
    <submittedName>
        <fullName evidence="2">Outer membrane protein assembly factor BamE</fullName>
    </submittedName>
</protein>
<evidence type="ECO:0000313" key="5">
    <source>
        <dbReference type="Proteomes" id="UP000322918"/>
    </source>
</evidence>
<feature type="domain" description="Outer membrane protein assembly factor BamE" evidence="1">
    <location>
        <begin position="25"/>
        <end position="65"/>
    </location>
</feature>
<dbReference type="AlphaFoldDB" id="A0A4Q0M348"/>
<gene>
    <name evidence="3" type="ORF">EKH83_20985</name>
    <name evidence="2" type="ORF">F1649_15960</name>
</gene>
<dbReference type="EMBL" id="RXOC01000021">
    <property type="protein sequence ID" value="RXF67079.1"/>
    <property type="molecule type" value="Genomic_DNA"/>
</dbReference>
<dbReference type="PROSITE" id="PS51257">
    <property type="entry name" value="PROKAR_LIPOPROTEIN"/>
    <property type="match status" value="1"/>
</dbReference>
<dbReference type="EMBL" id="VWNE01000027">
    <property type="protein sequence ID" value="KAA8479927.1"/>
    <property type="molecule type" value="Genomic_DNA"/>
</dbReference>
<reference evidence="2 5" key="2">
    <citation type="submission" date="2019-09" db="EMBL/GenBank/DDBJ databases">
        <title>Pararcticibacter amylolyticus gen. nov., sp. nov., isolated from a rottenly hemp rope, and reclassification of Pedobacter tournemirensis as Pararcticibacter tournemirensis comb. nov.</title>
        <authorList>
            <person name="Cai Y."/>
        </authorList>
    </citation>
    <scope>NUCLEOTIDE SEQUENCE [LARGE SCALE GENOMIC DNA]</scope>
    <source>
        <strain evidence="2 5">TF5-37.2-LB10</strain>
    </source>
</reference>
<evidence type="ECO:0000313" key="2">
    <source>
        <dbReference type="EMBL" id="KAA8479927.1"/>
    </source>
</evidence>
<evidence type="ECO:0000313" key="3">
    <source>
        <dbReference type="EMBL" id="RXF67079.1"/>
    </source>
</evidence>
<reference evidence="3 4" key="1">
    <citation type="submission" date="2018-12" db="EMBL/GenBank/DDBJ databases">
        <title>The Draft Genome Sequence of the Soil Bacterium Pedobacter tournemirensis R1.</title>
        <authorList>
            <person name="He J."/>
        </authorList>
    </citation>
    <scope>NUCLEOTIDE SEQUENCE [LARGE SCALE GENOMIC DNA]</scope>
    <source>
        <strain evidence="3 4">R1</strain>
    </source>
</reference>